<reference evidence="2 3" key="1">
    <citation type="journal article" date="2011" name="Int. J. Syst. Evol. Microbiol.">
        <title>Zhongshania antarctica gen. nov., sp. nov. and Zhongshania guokunii sp. nov., gammaproteobacteria respectively isolated from coastal attached (fast) ice and surface seawater of the Antarctic.</title>
        <authorList>
            <person name="Li H.J."/>
            <person name="Zhang X.Y."/>
            <person name="Chen C.X."/>
            <person name="Zhang Y.J."/>
            <person name="Gao Z.M."/>
            <person name="Yu Y."/>
            <person name="Chen X.L."/>
            <person name="Chen B."/>
            <person name="Zhang Y.Z."/>
        </authorList>
    </citation>
    <scope>NUCLEOTIDE SEQUENCE [LARGE SCALE GENOMIC DNA]</scope>
    <source>
        <strain evidence="2 3">R06B22</strain>
    </source>
</reference>
<keyword evidence="3" id="KW-1185">Reference proteome</keyword>
<organism evidence="2 3">
    <name type="scientific">Zhongshania arctica</name>
    <dbReference type="NCBI Taxonomy" id="3238302"/>
    <lineage>
        <taxon>Bacteria</taxon>
        <taxon>Pseudomonadati</taxon>
        <taxon>Pseudomonadota</taxon>
        <taxon>Gammaproteobacteria</taxon>
        <taxon>Cellvibrionales</taxon>
        <taxon>Spongiibacteraceae</taxon>
        <taxon>Zhongshania</taxon>
    </lineage>
</organism>
<accession>A0ABV3TYH2</accession>
<protein>
    <submittedName>
        <fullName evidence="2">Uncharacterized protein</fullName>
    </submittedName>
</protein>
<evidence type="ECO:0000313" key="2">
    <source>
        <dbReference type="EMBL" id="MEX1666660.1"/>
    </source>
</evidence>
<proteinExistence type="predicted"/>
<keyword evidence="1" id="KW-0472">Membrane</keyword>
<dbReference type="RefSeq" id="WP_368376734.1">
    <property type="nucleotide sequence ID" value="NZ_JBFRYB010000001.1"/>
</dbReference>
<name>A0ABV3TYH2_9GAMM</name>
<sequence length="175" mass="18816">MADNNSYIFKTALHSGVTNSIVNGLFAWFLSSGKTHLAIYGGAGVFVDYLATTAILIFILTLIVLPMQRKKAPLNIPVNTATPSYYSTFFAYMSAYRNIAIALLLALYGLILVAPLLLVIFEIVSIFGVSELSRLYYSVAKGLLMGIVAALVVLPIIYIAFKPAVGPSTAIGDKS</sequence>
<feature type="transmembrane region" description="Helical" evidence="1">
    <location>
        <begin position="99"/>
        <end position="129"/>
    </location>
</feature>
<feature type="transmembrane region" description="Helical" evidence="1">
    <location>
        <begin position="12"/>
        <end position="31"/>
    </location>
</feature>
<evidence type="ECO:0000256" key="1">
    <source>
        <dbReference type="SAM" id="Phobius"/>
    </source>
</evidence>
<keyword evidence="1" id="KW-0812">Transmembrane</keyword>
<dbReference type="EMBL" id="JBFRYB010000001">
    <property type="protein sequence ID" value="MEX1666660.1"/>
    <property type="molecule type" value="Genomic_DNA"/>
</dbReference>
<keyword evidence="1" id="KW-1133">Transmembrane helix</keyword>
<feature type="transmembrane region" description="Helical" evidence="1">
    <location>
        <begin position="37"/>
        <end position="65"/>
    </location>
</feature>
<gene>
    <name evidence="2" type="ORF">AB4875_14290</name>
</gene>
<comment type="caution">
    <text evidence="2">The sequence shown here is derived from an EMBL/GenBank/DDBJ whole genome shotgun (WGS) entry which is preliminary data.</text>
</comment>
<dbReference type="Proteomes" id="UP001557484">
    <property type="component" value="Unassembled WGS sequence"/>
</dbReference>
<feature type="transmembrane region" description="Helical" evidence="1">
    <location>
        <begin position="135"/>
        <end position="161"/>
    </location>
</feature>
<evidence type="ECO:0000313" key="3">
    <source>
        <dbReference type="Proteomes" id="UP001557484"/>
    </source>
</evidence>